<dbReference type="AlphaFoldDB" id="A0A1V5ZQI8"/>
<name>A0A1V5ZQI8_9BACT</name>
<evidence type="ECO:0000256" key="1">
    <source>
        <dbReference type="SAM" id="MobiDB-lite"/>
    </source>
</evidence>
<proteinExistence type="predicted"/>
<comment type="caution">
    <text evidence="2">The sequence shown here is derived from an EMBL/GenBank/DDBJ whole genome shotgun (WGS) entry which is preliminary data.</text>
</comment>
<sequence>MEFRAYLERIADDTELIKKVMEYVEFNYPEFFEDSQVANNEKIPKQNIRADKPLNKKIPSDL</sequence>
<gene>
    <name evidence="2" type="ORF">BWY04_00224</name>
</gene>
<feature type="region of interest" description="Disordered" evidence="1">
    <location>
        <begin position="43"/>
        <end position="62"/>
    </location>
</feature>
<evidence type="ECO:0000313" key="2">
    <source>
        <dbReference type="EMBL" id="OQB42346.1"/>
    </source>
</evidence>
<dbReference type="Proteomes" id="UP000485621">
    <property type="component" value="Unassembled WGS sequence"/>
</dbReference>
<reference evidence="2" key="1">
    <citation type="submission" date="2017-02" db="EMBL/GenBank/DDBJ databases">
        <title>Delving into the versatile metabolic prowess of the omnipresent phylum Bacteroidetes.</title>
        <authorList>
            <person name="Nobu M.K."/>
            <person name="Mei R."/>
            <person name="Narihiro T."/>
            <person name="Kuroda K."/>
            <person name="Liu W.-T."/>
        </authorList>
    </citation>
    <scope>NUCLEOTIDE SEQUENCE</scope>
    <source>
        <strain evidence="2">ADurb.Bin160</strain>
    </source>
</reference>
<accession>A0A1V5ZQI8</accession>
<protein>
    <submittedName>
        <fullName evidence="2">Uncharacterized protein</fullName>
    </submittedName>
</protein>
<dbReference type="EMBL" id="MWDB01000003">
    <property type="protein sequence ID" value="OQB42346.1"/>
    <property type="molecule type" value="Genomic_DNA"/>
</dbReference>
<organism evidence="2">
    <name type="scientific">candidate division CPR1 bacterium ADurb.Bin160</name>
    <dbReference type="NCBI Taxonomy" id="1852826"/>
    <lineage>
        <taxon>Bacteria</taxon>
        <taxon>candidate division CPR1</taxon>
    </lineage>
</organism>